<dbReference type="EMBL" id="FQWE01000005">
    <property type="protein sequence ID" value="SHG15655.1"/>
    <property type="molecule type" value="Genomic_DNA"/>
</dbReference>
<accession>A0A1M5HI95</accession>
<dbReference type="Pfam" id="PF19408">
    <property type="entry name" value="PKD_6"/>
    <property type="match status" value="1"/>
</dbReference>
<gene>
    <name evidence="4" type="ORF">SAMN05444396_105115</name>
</gene>
<evidence type="ECO:0000259" key="2">
    <source>
        <dbReference type="Pfam" id="PF18962"/>
    </source>
</evidence>
<dbReference type="OrthoDB" id="4535652at2"/>
<sequence>MSTVTLTPSSSISLPSNVSVTPFINGIAQTTRTCSITINPFTSPATISGANTICTLDTSTTYTINAGAGNTVNWSSSDLTKAIISTQSNNQATITSVANGTVTLTANIINSCGQNSLKHIIIGIGQPQIDNVTFTNSNGNSDFCINIRGQNIARFAINTSAPNILRYHYRIFRGATIIADDIITNINNLFTGIVEPDGIAGSYTVECRIESSCGWAEWKRYNVFFRRCSTVRSLSDTLQTAGENIYQAYPNPARDFLQIDLRDQNIQPKSGSKINGELFDMMGKSQSIIQIDNNKASHSIQNLKKGIYVLKIFINDQVESYNISIE</sequence>
<evidence type="ECO:0000313" key="4">
    <source>
        <dbReference type="EMBL" id="SHG15655.1"/>
    </source>
</evidence>
<dbReference type="Proteomes" id="UP000184036">
    <property type="component" value="Unassembled WGS sequence"/>
</dbReference>
<feature type="domain" description="Secretion system C-terminal sorting" evidence="2">
    <location>
        <begin position="249"/>
        <end position="317"/>
    </location>
</feature>
<feature type="domain" description="PKD-like" evidence="3">
    <location>
        <begin position="42"/>
        <end position="118"/>
    </location>
</feature>
<dbReference type="RefSeq" id="WP_072990932.1">
    <property type="nucleotide sequence ID" value="NZ_FQWE01000005.1"/>
</dbReference>
<keyword evidence="5" id="KW-1185">Reference proteome</keyword>
<dbReference type="Pfam" id="PF18962">
    <property type="entry name" value="Por_Secre_tail"/>
    <property type="match status" value="1"/>
</dbReference>
<dbReference type="InterPro" id="IPR045829">
    <property type="entry name" value="PKD_6"/>
</dbReference>
<keyword evidence="1" id="KW-0732">Signal</keyword>
<dbReference type="AlphaFoldDB" id="A0A1M5HI95"/>
<proteinExistence type="predicted"/>
<protein>
    <submittedName>
        <fullName evidence="4">Por secretion system C-terminal sorting domain-containing protein</fullName>
    </submittedName>
</protein>
<organism evidence="4 5">
    <name type="scientific">Flavobacterium segetis</name>
    <dbReference type="NCBI Taxonomy" id="271157"/>
    <lineage>
        <taxon>Bacteria</taxon>
        <taxon>Pseudomonadati</taxon>
        <taxon>Bacteroidota</taxon>
        <taxon>Flavobacteriia</taxon>
        <taxon>Flavobacteriales</taxon>
        <taxon>Flavobacteriaceae</taxon>
        <taxon>Flavobacterium</taxon>
    </lineage>
</organism>
<name>A0A1M5HI95_9FLAO</name>
<dbReference type="NCBIfam" id="TIGR04183">
    <property type="entry name" value="Por_Secre_tail"/>
    <property type="match status" value="1"/>
</dbReference>
<evidence type="ECO:0000256" key="1">
    <source>
        <dbReference type="ARBA" id="ARBA00022729"/>
    </source>
</evidence>
<reference evidence="5" key="1">
    <citation type="submission" date="2016-11" db="EMBL/GenBank/DDBJ databases">
        <authorList>
            <person name="Varghese N."/>
            <person name="Submissions S."/>
        </authorList>
    </citation>
    <scope>NUCLEOTIDE SEQUENCE [LARGE SCALE GENOMIC DNA]</scope>
    <source>
        <strain evidence="5">DSM 19741</strain>
    </source>
</reference>
<dbReference type="InterPro" id="IPR026444">
    <property type="entry name" value="Secre_tail"/>
</dbReference>
<evidence type="ECO:0000313" key="5">
    <source>
        <dbReference type="Proteomes" id="UP000184036"/>
    </source>
</evidence>
<evidence type="ECO:0000259" key="3">
    <source>
        <dbReference type="Pfam" id="PF19408"/>
    </source>
</evidence>
<dbReference type="STRING" id="271157.SAMN05444396_105115"/>